<organism evidence="2">
    <name type="scientific">Anopheles darlingi</name>
    <name type="common">Mosquito</name>
    <dbReference type="NCBI Taxonomy" id="43151"/>
    <lineage>
        <taxon>Eukaryota</taxon>
        <taxon>Metazoa</taxon>
        <taxon>Ecdysozoa</taxon>
        <taxon>Arthropoda</taxon>
        <taxon>Hexapoda</taxon>
        <taxon>Insecta</taxon>
        <taxon>Pterygota</taxon>
        <taxon>Neoptera</taxon>
        <taxon>Endopterygota</taxon>
        <taxon>Diptera</taxon>
        <taxon>Nematocera</taxon>
        <taxon>Culicoidea</taxon>
        <taxon>Culicidae</taxon>
        <taxon>Anophelinae</taxon>
        <taxon>Anopheles</taxon>
    </lineage>
</organism>
<evidence type="ECO:0000313" key="2">
    <source>
        <dbReference type="EMBL" id="MBW76260.1"/>
    </source>
</evidence>
<proteinExistence type="predicted"/>
<sequence>MLLMLLLLLLLLLLLMLMLIMRSGCCHYVRAEIVSFTLLPQMMFHSWLHTRPPGRCARRSKVKRLAKKEQRLVSKSRPPI</sequence>
<dbReference type="EMBL" id="GGFL01012082">
    <property type="protein sequence ID" value="MBW76260.1"/>
    <property type="molecule type" value="Transcribed_RNA"/>
</dbReference>
<protein>
    <submittedName>
        <fullName evidence="2">Putative secreted protein</fullName>
    </submittedName>
</protein>
<reference evidence="2" key="1">
    <citation type="submission" date="2018-01" db="EMBL/GenBank/DDBJ databases">
        <title>An insight into the sialome of Amazonian anophelines.</title>
        <authorList>
            <person name="Ribeiro J.M."/>
            <person name="Scarpassa V."/>
            <person name="Calvo E."/>
        </authorList>
    </citation>
    <scope>NUCLEOTIDE SEQUENCE</scope>
</reference>
<dbReference type="AlphaFoldDB" id="A0A2M4DF93"/>
<evidence type="ECO:0000256" key="1">
    <source>
        <dbReference type="SAM" id="SignalP"/>
    </source>
</evidence>
<feature type="signal peptide" evidence="1">
    <location>
        <begin position="1"/>
        <end position="26"/>
    </location>
</feature>
<name>A0A2M4DF93_ANODA</name>
<accession>A0A2M4DF93</accession>
<feature type="chain" id="PRO_5014941292" evidence="1">
    <location>
        <begin position="27"/>
        <end position="80"/>
    </location>
</feature>
<keyword evidence="1" id="KW-0732">Signal</keyword>